<evidence type="ECO:0000313" key="2">
    <source>
        <dbReference type="EMBL" id="KZS15828.1"/>
    </source>
</evidence>
<name>A0A164Z180_9CRUS</name>
<organism evidence="2 3">
    <name type="scientific">Daphnia magna</name>
    <dbReference type="NCBI Taxonomy" id="35525"/>
    <lineage>
        <taxon>Eukaryota</taxon>
        <taxon>Metazoa</taxon>
        <taxon>Ecdysozoa</taxon>
        <taxon>Arthropoda</taxon>
        <taxon>Crustacea</taxon>
        <taxon>Branchiopoda</taxon>
        <taxon>Diplostraca</taxon>
        <taxon>Cladocera</taxon>
        <taxon>Anomopoda</taxon>
        <taxon>Daphniidae</taxon>
        <taxon>Daphnia</taxon>
    </lineage>
</organism>
<protein>
    <recommendedName>
        <fullName evidence="4">Transmembrane protein</fullName>
    </recommendedName>
</protein>
<gene>
    <name evidence="2" type="ORF">APZ42_018545</name>
</gene>
<dbReference type="EMBL" id="LRGB01000846">
    <property type="protein sequence ID" value="KZS15828.1"/>
    <property type="molecule type" value="Genomic_DNA"/>
</dbReference>
<proteinExistence type="predicted"/>
<keyword evidence="3" id="KW-1185">Reference proteome</keyword>
<evidence type="ECO:0000256" key="1">
    <source>
        <dbReference type="SAM" id="Phobius"/>
    </source>
</evidence>
<reference evidence="2 3" key="1">
    <citation type="submission" date="2016-03" db="EMBL/GenBank/DDBJ databases">
        <title>EvidentialGene: Evidence-directed Construction of Genes on Genomes.</title>
        <authorList>
            <person name="Gilbert D.G."/>
            <person name="Choi J.-H."/>
            <person name="Mockaitis K."/>
            <person name="Colbourne J."/>
            <person name="Pfrender M."/>
        </authorList>
    </citation>
    <scope>NUCLEOTIDE SEQUENCE [LARGE SCALE GENOMIC DNA]</scope>
    <source>
        <strain evidence="2 3">Xinb3</strain>
        <tissue evidence="2">Complete organism</tissue>
    </source>
</reference>
<evidence type="ECO:0008006" key="4">
    <source>
        <dbReference type="Google" id="ProtNLM"/>
    </source>
</evidence>
<keyword evidence="1" id="KW-1133">Transmembrane helix</keyword>
<feature type="transmembrane region" description="Helical" evidence="1">
    <location>
        <begin position="54"/>
        <end position="73"/>
    </location>
</feature>
<keyword evidence="1" id="KW-0472">Membrane</keyword>
<evidence type="ECO:0000313" key="3">
    <source>
        <dbReference type="Proteomes" id="UP000076858"/>
    </source>
</evidence>
<sequence length="83" mass="9226">MSKSISLPICFDCDNFGPSHNNTTQEKRTKKESYVFVRVCVSATFVMTHVTLHIFYWCCINIVLNGIVVGGLGSRGGANVKRK</sequence>
<keyword evidence="1" id="KW-0812">Transmembrane</keyword>
<comment type="caution">
    <text evidence="2">The sequence shown here is derived from an EMBL/GenBank/DDBJ whole genome shotgun (WGS) entry which is preliminary data.</text>
</comment>
<dbReference type="Proteomes" id="UP000076858">
    <property type="component" value="Unassembled WGS sequence"/>
</dbReference>
<dbReference type="AlphaFoldDB" id="A0A164Z180"/>
<accession>A0A164Z180</accession>